<proteinExistence type="predicted"/>
<dbReference type="InterPro" id="IPR013154">
    <property type="entry name" value="ADH-like_N"/>
</dbReference>
<dbReference type="Pfam" id="PF08240">
    <property type="entry name" value="ADH_N"/>
    <property type="match status" value="1"/>
</dbReference>
<protein>
    <submittedName>
        <fullName evidence="2">Alcohol dehydrogenase GroES-like domain-containing protein</fullName>
    </submittedName>
</protein>
<dbReference type="STRING" id="531814.SAMN04487944_11325"/>
<dbReference type="PANTHER" id="PTHR11695">
    <property type="entry name" value="ALCOHOL DEHYDROGENASE RELATED"/>
    <property type="match status" value="1"/>
</dbReference>
<dbReference type="SMART" id="SM00829">
    <property type="entry name" value="PKS_ER"/>
    <property type="match status" value="1"/>
</dbReference>
<accession>A0A1H9T7R9</accession>
<evidence type="ECO:0000313" key="3">
    <source>
        <dbReference type="Proteomes" id="UP000199687"/>
    </source>
</evidence>
<dbReference type="AlphaFoldDB" id="A0A1H9T7R9"/>
<sequence length="240" mass="26769">MQEYNLEVTEIGENDEVLIEVENTGISPYDFHVRLGEQEGKRLHPKPFVLGWDISGVVRNVGRNVKILKAGDAVVVIQDLQWNGRYAEYTVVNEETVIKKPDSLSLEEAATIPINGLTIYQALVKNANISQGDRILIHGGAGGIGVFAIQLAEANRAYVATTASEHNHDFLRMLVADEIIDYRKEDFANVISVYDIVLDTRGGDTLKRSYDVLKVGGHLVSIRSRVNEEKAKEKNIKAYY</sequence>
<dbReference type="Gene3D" id="3.40.50.720">
    <property type="entry name" value="NAD(P)-binding Rossmann-like Domain"/>
    <property type="match status" value="1"/>
</dbReference>
<name>A0A1H9T7R9_9BACI</name>
<feature type="domain" description="Enoyl reductase (ER)" evidence="1">
    <location>
        <begin position="5"/>
        <end position="233"/>
    </location>
</feature>
<evidence type="ECO:0000313" key="2">
    <source>
        <dbReference type="EMBL" id="SER93211.1"/>
    </source>
</evidence>
<dbReference type="InterPro" id="IPR011032">
    <property type="entry name" value="GroES-like_sf"/>
</dbReference>
<keyword evidence="3" id="KW-1185">Reference proteome</keyword>
<dbReference type="Pfam" id="PF00107">
    <property type="entry name" value="ADH_zinc_N"/>
    <property type="match status" value="1"/>
</dbReference>
<dbReference type="PANTHER" id="PTHR11695:SF294">
    <property type="entry name" value="RETICULON-4-INTERACTING PROTEIN 1, MITOCHONDRIAL"/>
    <property type="match status" value="1"/>
</dbReference>
<dbReference type="InterPro" id="IPR013149">
    <property type="entry name" value="ADH-like_C"/>
</dbReference>
<dbReference type="SUPFAM" id="SSF51735">
    <property type="entry name" value="NAD(P)-binding Rossmann-fold domains"/>
    <property type="match status" value="1"/>
</dbReference>
<gene>
    <name evidence="2" type="ORF">SAMN04487944_11325</name>
</gene>
<dbReference type="Gene3D" id="3.90.180.10">
    <property type="entry name" value="Medium-chain alcohol dehydrogenases, catalytic domain"/>
    <property type="match status" value="1"/>
</dbReference>
<dbReference type="CDD" id="cd05289">
    <property type="entry name" value="MDR_like_2"/>
    <property type="match status" value="1"/>
</dbReference>
<organism evidence="2 3">
    <name type="scientific">Gracilibacillus ureilyticus</name>
    <dbReference type="NCBI Taxonomy" id="531814"/>
    <lineage>
        <taxon>Bacteria</taxon>
        <taxon>Bacillati</taxon>
        <taxon>Bacillota</taxon>
        <taxon>Bacilli</taxon>
        <taxon>Bacillales</taxon>
        <taxon>Bacillaceae</taxon>
        <taxon>Gracilibacillus</taxon>
    </lineage>
</organism>
<dbReference type="InterPro" id="IPR036291">
    <property type="entry name" value="NAD(P)-bd_dom_sf"/>
</dbReference>
<dbReference type="SUPFAM" id="SSF50129">
    <property type="entry name" value="GroES-like"/>
    <property type="match status" value="1"/>
</dbReference>
<evidence type="ECO:0000259" key="1">
    <source>
        <dbReference type="SMART" id="SM00829"/>
    </source>
</evidence>
<dbReference type="InterPro" id="IPR020843">
    <property type="entry name" value="ER"/>
</dbReference>
<reference evidence="2 3" key="1">
    <citation type="submission" date="2016-10" db="EMBL/GenBank/DDBJ databases">
        <authorList>
            <person name="de Groot N.N."/>
        </authorList>
    </citation>
    <scope>NUCLEOTIDE SEQUENCE [LARGE SCALE GENOMIC DNA]</scope>
    <source>
        <strain evidence="2 3">CGMCC 1.7727</strain>
    </source>
</reference>
<dbReference type="EMBL" id="FOGL01000013">
    <property type="protein sequence ID" value="SER93211.1"/>
    <property type="molecule type" value="Genomic_DNA"/>
</dbReference>
<dbReference type="Proteomes" id="UP000199687">
    <property type="component" value="Unassembled WGS sequence"/>
</dbReference>
<dbReference type="GO" id="GO:0016491">
    <property type="term" value="F:oxidoreductase activity"/>
    <property type="evidence" value="ECO:0007669"/>
    <property type="project" value="InterPro"/>
</dbReference>
<dbReference type="InterPro" id="IPR050700">
    <property type="entry name" value="YIM1/Zinc_Alcohol_DH_Fams"/>
</dbReference>